<evidence type="ECO:0000313" key="3">
    <source>
        <dbReference type="Proteomes" id="UP001386955"/>
    </source>
</evidence>
<reference evidence="2 3" key="1">
    <citation type="submission" date="2024-01" db="EMBL/GenBank/DDBJ databases">
        <title>The genomes of 5 underutilized Papilionoideae crops provide insights into root nodulation and disease resistanc.</title>
        <authorList>
            <person name="Jiang F."/>
        </authorList>
    </citation>
    <scope>NUCLEOTIDE SEQUENCE [LARGE SCALE GENOMIC DNA]</scope>
    <source>
        <strain evidence="2">DUOXIRENSHENG_FW03</strain>
        <tissue evidence="2">Leaves</tissue>
    </source>
</reference>
<keyword evidence="3" id="KW-1185">Reference proteome</keyword>
<feature type="compositionally biased region" description="Polar residues" evidence="1">
    <location>
        <begin position="66"/>
        <end position="76"/>
    </location>
</feature>
<accession>A0AAN9SWD8</accession>
<sequence>MKPCAPILVLEKERQRVIVCSFVLPQNGKKRRRVDIFTDDDDAVFLSVLANRSAENAEKSGERASQLGTPTVRRNY</sequence>
<name>A0AAN9SWD8_PSOTE</name>
<dbReference type="EMBL" id="JAYMYS010000002">
    <property type="protein sequence ID" value="KAK7405965.1"/>
    <property type="molecule type" value="Genomic_DNA"/>
</dbReference>
<evidence type="ECO:0000313" key="2">
    <source>
        <dbReference type="EMBL" id="KAK7405965.1"/>
    </source>
</evidence>
<proteinExistence type="predicted"/>
<evidence type="ECO:0000256" key="1">
    <source>
        <dbReference type="SAM" id="MobiDB-lite"/>
    </source>
</evidence>
<feature type="region of interest" description="Disordered" evidence="1">
    <location>
        <begin position="54"/>
        <end position="76"/>
    </location>
</feature>
<protein>
    <submittedName>
        <fullName evidence="2">Uncharacterized protein</fullName>
    </submittedName>
</protein>
<gene>
    <name evidence="2" type="ORF">VNO78_07577</name>
</gene>
<dbReference type="AlphaFoldDB" id="A0AAN9SWD8"/>
<comment type="caution">
    <text evidence="2">The sequence shown here is derived from an EMBL/GenBank/DDBJ whole genome shotgun (WGS) entry which is preliminary data.</text>
</comment>
<dbReference type="Proteomes" id="UP001386955">
    <property type="component" value="Unassembled WGS sequence"/>
</dbReference>
<organism evidence="2 3">
    <name type="scientific">Psophocarpus tetragonolobus</name>
    <name type="common">Winged bean</name>
    <name type="synonym">Dolichos tetragonolobus</name>
    <dbReference type="NCBI Taxonomy" id="3891"/>
    <lineage>
        <taxon>Eukaryota</taxon>
        <taxon>Viridiplantae</taxon>
        <taxon>Streptophyta</taxon>
        <taxon>Embryophyta</taxon>
        <taxon>Tracheophyta</taxon>
        <taxon>Spermatophyta</taxon>
        <taxon>Magnoliopsida</taxon>
        <taxon>eudicotyledons</taxon>
        <taxon>Gunneridae</taxon>
        <taxon>Pentapetalae</taxon>
        <taxon>rosids</taxon>
        <taxon>fabids</taxon>
        <taxon>Fabales</taxon>
        <taxon>Fabaceae</taxon>
        <taxon>Papilionoideae</taxon>
        <taxon>50 kb inversion clade</taxon>
        <taxon>NPAAA clade</taxon>
        <taxon>indigoferoid/millettioid clade</taxon>
        <taxon>Phaseoleae</taxon>
        <taxon>Psophocarpus</taxon>
    </lineage>
</organism>